<dbReference type="NCBIfam" id="TIGR02532">
    <property type="entry name" value="IV_pilin_GFxxxE"/>
    <property type="match status" value="1"/>
</dbReference>
<dbReference type="InterPro" id="IPR012902">
    <property type="entry name" value="N_methyl_site"/>
</dbReference>
<keyword evidence="1" id="KW-0812">Transmembrane</keyword>
<keyword evidence="1" id="KW-1133">Transmembrane helix</keyword>
<reference evidence="3" key="1">
    <citation type="journal article" date="2019" name="Int. J. Syst. Evol. Microbiol.">
        <title>The Global Catalogue of Microorganisms (GCM) 10K type strain sequencing project: providing services to taxonomists for standard genome sequencing and annotation.</title>
        <authorList>
            <consortium name="The Broad Institute Genomics Platform"/>
            <consortium name="The Broad Institute Genome Sequencing Center for Infectious Disease"/>
            <person name="Wu L."/>
            <person name="Ma J."/>
        </authorList>
    </citation>
    <scope>NUCLEOTIDE SEQUENCE [LARGE SCALE GENOMIC DNA]</scope>
    <source>
        <strain evidence="3">KACC 12649</strain>
    </source>
</reference>
<comment type="caution">
    <text evidence="2">The sequence shown here is derived from an EMBL/GenBank/DDBJ whole genome shotgun (WGS) entry which is preliminary data.</text>
</comment>
<keyword evidence="1" id="KW-0472">Membrane</keyword>
<protein>
    <submittedName>
        <fullName evidence="2">Type II secretion system protein</fullName>
    </submittedName>
</protein>
<proteinExistence type="predicted"/>
<dbReference type="Pfam" id="PF07963">
    <property type="entry name" value="N_methyl"/>
    <property type="match status" value="1"/>
</dbReference>
<organism evidence="2 3">
    <name type="scientific">Massilia niabensis</name>
    <dbReference type="NCBI Taxonomy" id="544910"/>
    <lineage>
        <taxon>Bacteria</taxon>
        <taxon>Pseudomonadati</taxon>
        <taxon>Pseudomonadota</taxon>
        <taxon>Betaproteobacteria</taxon>
        <taxon>Burkholderiales</taxon>
        <taxon>Oxalobacteraceae</taxon>
        <taxon>Telluria group</taxon>
        <taxon>Massilia</taxon>
    </lineage>
</organism>
<name>A0ABW0L5J1_9BURK</name>
<keyword evidence="3" id="KW-1185">Reference proteome</keyword>
<dbReference type="Gene3D" id="3.30.700.10">
    <property type="entry name" value="Glycoprotein, Type 4 Pilin"/>
    <property type="match status" value="1"/>
</dbReference>
<evidence type="ECO:0000256" key="1">
    <source>
        <dbReference type="SAM" id="Phobius"/>
    </source>
</evidence>
<accession>A0ABW0L5J1</accession>
<feature type="transmembrane region" description="Helical" evidence="1">
    <location>
        <begin position="20"/>
        <end position="40"/>
    </location>
</feature>
<sequence length="293" mass="31333">MAPRSRPSVHRAVQRGFTLVEAIMVIVILGILGAIVAVFIQAPVQGYADTVARAEATDEADLALRRMARDIRLALPNSVRPVGNGTGIEFLLTRTGGRYLSDEDEVADGDVLSFDNPLDLSFSVVGRLTQPILPGDFIAVFNMGVEGADAWANPSPNMARVAADAPPIPAGTQHPVVRLASNPFARAEPMPSPDQRFQVVTGPVTYQCEADNGGFVLRRYSHYPINAVAALRPANARVATLAARVADCNNVFDTANVQAGRAGLVILSLALRTRNDPNTVVRLVHQVQVDNTP</sequence>
<evidence type="ECO:0000313" key="2">
    <source>
        <dbReference type="EMBL" id="MFC5460616.1"/>
    </source>
</evidence>
<evidence type="ECO:0000313" key="3">
    <source>
        <dbReference type="Proteomes" id="UP001596050"/>
    </source>
</evidence>
<dbReference type="EMBL" id="JBHSMU010000013">
    <property type="protein sequence ID" value="MFC5460616.1"/>
    <property type="molecule type" value="Genomic_DNA"/>
</dbReference>
<dbReference type="SUPFAM" id="SSF54523">
    <property type="entry name" value="Pili subunits"/>
    <property type="match status" value="1"/>
</dbReference>
<dbReference type="RefSeq" id="WP_379783642.1">
    <property type="nucleotide sequence ID" value="NZ_JBHSMU010000013.1"/>
</dbReference>
<dbReference type="PROSITE" id="PS00409">
    <property type="entry name" value="PROKAR_NTER_METHYL"/>
    <property type="match status" value="1"/>
</dbReference>
<gene>
    <name evidence="2" type="ORF">ACFPN5_12455</name>
</gene>
<dbReference type="InterPro" id="IPR045584">
    <property type="entry name" value="Pilin-like"/>
</dbReference>
<dbReference type="Proteomes" id="UP001596050">
    <property type="component" value="Unassembled WGS sequence"/>
</dbReference>